<proteinExistence type="inferred from homology"/>
<evidence type="ECO:0000313" key="6">
    <source>
        <dbReference type="Proteomes" id="UP000070444"/>
    </source>
</evidence>
<dbReference type="PANTHER" id="PTHR13256:SF16">
    <property type="entry name" value="ALPHA_BETA-TUBULIN-N-ACETYLTRANSFERASE 9"/>
    <property type="match status" value="1"/>
</dbReference>
<dbReference type="InterPro" id="IPR000182">
    <property type="entry name" value="GNAT_dom"/>
</dbReference>
<dbReference type="Pfam" id="PF13302">
    <property type="entry name" value="Acetyltransf_3"/>
    <property type="match status" value="1"/>
</dbReference>
<keyword evidence="2 5" id="KW-0808">Transferase</keyword>
<dbReference type="SUPFAM" id="SSF55729">
    <property type="entry name" value="Acyl-CoA N-acyltransferases (Nat)"/>
    <property type="match status" value="1"/>
</dbReference>
<reference evidence="5 6" key="1">
    <citation type="journal article" date="2015" name="Genome Biol. Evol.">
        <title>Phylogenomic analyses indicate that early fungi evolved digesting cell walls of algal ancestors of land plants.</title>
        <authorList>
            <person name="Chang Y."/>
            <person name="Wang S."/>
            <person name="Sekimoto S."/>
            <person name="Aerts A.L."/>
            <person name="Choi C."/>
            <person name="Clum A."/>
            <person name="LaButti K.M."/>
            <person name="Lindquist E.A."/>
            <person name="Yee Ngan C."/>
            <person name="Ohm R.A."/>
            <person name="Salamov A.A."/>
            <person name="Grigoriev I.V."/>
            <person name="Spatafora J.W."/>
            <person name="Berbee M.L."/>
        </authorList>
    </citation>
    <scope>NUCLEOTIDE SEQUENCE [LARGE SCALE GENOMIC DNA]</scope>
    <source>
        <strain evidence="5 6">NRRL 28638</strain>
    </source>
</reference>
<dbReference type="AlphaFoldDB" id="A0A137PG41"/>
<accession>A0A137PG41</accession>
<keyword evidence="3" id="KW-0012">Acyltransferase</keyword>
<dbReference type="Proteomes" id="UP000070444">
    <property type="component" value="Unassembled WGS sequence"/>
</dbReference>
<dbReference type="EMBL" id="KQ964429">
    <property type="protein sequence ID" value="KXN73940.1"/>
    <property type="molecule type" value="Genomic_DNA"/>
</dbReference>
<comment type="similarity">
    <text evidence="1">Belongs to the acetyltransferase family. GNAT subfamily.</text>
</comment>
<evidence type="ECO:0000313" key="5">
    <source>
        <dbReference type="EMBL" id="KXN73940.1"/>
    </source>
</evidence>
<organism evidence="5 6">
    <name type="scientific">Conidiobolus coronatus (strain ATCC 28846 / CBS 209.66 / NRRL 28638)</name>
    <name type="common">Delacroixia coronata</name>
    <dbReference type="NCBI Taxonomy" id="796925"/>
    <lineage>
        <taxon>Eukaryota</taxon>
        <taxon>Fungi</taxon>
        <taxon>Fungi incertae sedis</taxon>
        <taxon>Zoopagomycota</taxon>
        <taxon>Entomophthoromycotina</taxon>
        <taxon>Entomophthoromycetes</taxon>
        <taxon>Entomophthorales</taxon>
        <taxon>Ancylistaceae</taxon>
        <taxon>Conidiobolus</taxon>
    </lineage>
</organism>
<name>A0A137PG41_CONC2</name>
<gene>
    <name evidence="5" type="ORF">CONCODRAFT_77089</name>
</gene>
<dbReference type="STRING" id="796925.A0A137PG41"/>
<dbReference type="Gene3D" id="3.40.630.30">
    <property type="match status" value="1"/>
</dbReference>
<dbReference type="GO" id="GO:0008080">
    <property type="term" value="F:N-acetyltransferase activity"/>
    <property type="evidence" value="ECO:0007669"/>
    <property type="project" value="InterPro"/>
</dbReference>
<dbReference type="InterPro" id="IPR039135">
    <property type="entry name" value="NAT9-like"/>
</dbReference>
<feature type="domain" description="N-acetyltransferase" evidence="4">
    <location>
        <begin position="34"/>
        <end position="193"/>
    </location>
</feature>
<protein>
    <submittedName>
        <fullName evidence="5">N-acetyltransferase 9</fullName>
    </submittedName>
</protein>
<evidence type="ECO:0000259" key="4">
    <source>
        <dbReference type="PROSITE" id="PS51186"/>
    </source>
</evidence>
<evidence type="ECO:0000256" key="3">
    <source>
        <dbReference type="ARBA" id="ARBA00023315"/>
    </source>
</evidence>
<evidence type="ECO:0000256" key="1">
    <source>
        <dbReference type="ARBA" id="ARBA00009342"/>
    </source>
</evidence>
<dbReference type="PROSITE" id="PS51186">
    <property type="entry name" value="GNAT"/>
    <property type="match status" value="1"/>
</dbReference>
<keyword evidence="6" id="KW-1185">Reference proteome</keyword>
<dbReference type="OMA" id="WHVPRYH"/>
<dbReference type="OrthoDB" id="5043642at2759"/>
<sequence>MLLNYNTVLDSEKLTLVPYRPEHVAKYHDWMEDEEIREQTASERLSLKEEYEMQESWKNDQDKCTFIILDKVQSLSNGSDEVYKPKMIGDVNIFIHDFDGEKHGELELMIAEKSYRKKGYGTQAIFLMMAYGHLKIGLKRYEVKIGVENQASINLFKEKLGFEQISFSNAFQEVTLELIIEEGKAYPWIELFNNSNQLEYDSFKWNYE</sequence>
<dbReference type="InterPro" id="IPR016181">
    <property type="entry name" value="Acyl_CoA_acyltransferase"/>
</dbReference>
<dbReference type="PANTHER" id="PTHR13256">
    <property type="entry name" value="N-ACETYLTRANSFERASE 9"/>
    <property type="match status" value="1"/>
</dbReference>
<evidence type="ECO:0000256" key="2">
    <source>
        <dbReference type="ARBA" id="ARBA00022679"/>
    </source>
</evidence>